<dbReference type="GO" id="GO:0006353">
    <property type="term" value="P:DNA-templated transcription termination"/>
    <property type="evidence" value="ECO:0007669"/>
    <property type="project" value="UniProtKB-KW"/>
</dbReference>
<dbReference type="GO" id="GO:0003682">
    <property type="term" value="F:chromatin binding"/>
    <property type="evidence" value="ECO:0007669"/>
    <property type="project" value="TreeGrafter"/>
</dbReference>
<dbReference type="Proteomes" id="UP000076722">
    <property type="component" value="Unassembled WGS sequence"/>
</dbReference>
<dbReference type="OrthoDB" id="27537at2759"/>
<evidence type="ECO:0000256" key="3">
    <source>
        <dbReference type="ARBA" id="ARBA00022472"/>
    </source>
</evidence>
<evidence type="ECO:0000313" key="8">
    <source>
        <dbReference type="EMBL" id="KZS92503.1"/>
    </source>
</evidence>
<gene>
    <name evidence="8" type="ORF">SISNIDRAFT_115821</name>
</gene>
<keyword evidence="3" id="KW-0804">Transcription</keyword>
<dbReference type="PROSITE" id="PS00678">
    <property type="entry name" value="WD_REPEATS_1"/>
    <property type="match status" value="1"/>
</dbReference>
<dbReference type="STRING" id="1314777.A0A164TMU1"/>
<dbReference type="InterPro" id="IPR020472">
    <property type="entry name" value="WD40_PAC1"/>
</dbReference>
<keyword evidence="6" id="KW-0539">Nucleus</keyword>
<evidence type="ECO:0000256" key="5">
    <source>
        <dbReference type="ARBA" id="ARBA00022737"/>
    </source>
</evidence>
<dbReference type="SMART" id="SM00320">
    <property type="entry name" value="WD40"/>
    <property type="match status" value="5"/>
</dbReference>
<comment type="subcellular location">
    <subcellularLocation>
        <location evidence="1">Nucleus</location>
    </subcellularLocation>
</comment>
<dbReference type="AlphaFoldDB" id="A0A164TMU1"/>
<feature type="repeat" description="WD" evidence="7">
    <location>
        <begin position="58"/>
        <end position="92"/>
    </location>
</feature>
<sequence length="405" mass="44392">MPPPNPNPGSATKKADPTFSLSSANLARFKPAKIFKNAVQQPDPEKFSPGRMPPPNQITGMSFDDRGDYLITAAEDECFKLWNCKTGKSSKVLYSRKYGVDLPRFLHTSSTIVYASTKEDDTVRYHSLHDNKFLQYFRGHTQKVISLEVSPQADTIMSGSLDNTVRLWDVRTPLCRGLLHTPSTPIVAYDNSGMVFAVALNGYNRICLYDQNNFDKEPFLTIHLDDISLNKISFPPRIPFISSLSFSSNGKWLLVGTSSNCHYILDAFDGALLAKLVGFTGLEGGKGPNHAIGVVPAQGISGEELTWTPDSKFIISGTQEGKLVMWDISPESGNDKKLIATPQGSPPFEMGPSITLDGHPGPTRCVKFNPRLAMMATAGLELAFWLPDTGGVEGEVELKKPYKTG</sequence>
<dbReference type="GO" id="GO:0048188">
    <property type="term" value="C:Set1C/COMPASS complex"/>
    <property type="evidence" value="ECO:0007669"/>
    <property type="project" value="TreeGrafter"/>
</dbReference>
<evidence type="ECO:0000256" key="4">
    <source>
        <dbReference type="ARBA" id="ARBA00022574"/>
    </source>
</evidence>
<protein>
    <submittedName>
        <fullName evidence="8">WD40 repeat-like protein</fullName>
    </submittedName>
</protein>
<dbReference type="InterPro" id="IPR001680">
    <property type="entry name" value="WD40_rpt"/>
</dbReference>
<dbReference type="InterPro" id="IPR015943">
    <property type="entry name" value="WD40/YVTN_repeat-like_dom_sf"/>
</dbReference>
<dbReference type="PRINTS" id="PR00320">
    <property type="entry name" value="GPROTEINBRPT"/>
</dbReference>
<dbReference type="Pfam" id="PF00400">
    <property type="entry name" value="WD40"/>
    <property type="match status" value="3"/>
</dbReference>
<dbReference type="InterPro" id="IPR037867">
    <property type="entry name" value="Swd2/WDR82"/>
</dbReference>
<evidence type="ECO:0000256" key="1">
    <source>
        <dbReference type="ARBA" id="ARBA00004123"/>
    </source>
</evidence>
<keyword evidence="5" id="KW-0677">Repeat</keyword>
<dbReference type="EMBL" id="KV419410">
    <property type="protein sequence ID" value="KZS92503.1"/>
    <property type="molecule type" value="Genomic_DNA"/>
</dbReference>
<feature type="repeat" description="WD" evidence="7">
    <location>
        <begin position="305"/>
        <end position="329"/>
    </location>
</feature>
<keyword evidence="4 7" id="KW-0853">WD repeat</keyword>
<evidence type="ECO:0000256" key="7">
    <source>
        <dbReference type="PROSITE-ProRule" id="PRU00221"/>
    </source>
</evidence>
<keyword evidence="9" id="KW-1185">Reference proteome</keyword>
<dbReference type="SUPFAM" id="SSF50978">
    <property type="entry name" value="WD40 repeat-like"/>
    <property type="match status" value="1"/>
</dbReference>
<dbReference type="PROSITE" id="PS50082">
    <property type="entry name" value="WD_REPEATS_2"/>
    <property type="match status" value="3"/>
</dbReference>
<accession>A0A164TMU1</accession>
<organism evidence="8 9">
    <name type="scientific">Sistotremastrum niveocremeum HHB9708</name>
    <dbReference type="NCBI Taxonomy" id="1314777"/>
    <lineage>
        <taxon>Eukaryota</taxon>
        <taxon>Fungi</taxon>
        <taxon>Dikarya</taxon>
        <taxon>Basidiomycota</taxon>
        <taxon>Agaricomycotina</taxon>
        <taxon>Agaricomycetes</taxon>
        <taxon>Sistotremastrales</taxon>
        <taxon>Sistotremastraceae</taxon>
        <taxon>Sertulicium</taxon>
        <taxon>Sertulicium niveocremeum</taxon>
    </lineage>
</organism>
<dbReference type="PANTHER" id="PTHR19861">
    <property type="entry name" value="WD40 REPEAT PROTEIN SWD2"/>
    <property type="match status" value="1"/>
</dbReference>
<comment type="similarity">
    <text evidence="2">Belongs to the WD repeat SWD2 family.</text>
</comment>
<evidence type="ECO:0000256" key="2">
    <source>
        <dbReference type="ARBA" id="ARBA00005616"/>
    </source>
</evidence>
<reference evidence="8 9" key="1">
    <citation type="journal article" date="2016" name="Mol. Biol. Evol.">
        <title>Comparative Genomics of Early-Diverging Mushroom-Forming Fungi Provides Insights into the Origins of Lignocellulose Decay Capabilities.</title>
        <authorList>
            <person name="Nagy L.G."/>
            <person name="Riley R."/>
            <person name="Tritt A."/>
            <person name="Adam C."/>
            <person name="Daum C."/>
            <person name="Floudas D."/>
            <person name="Sun H."/>
            <person name="Yadav J.S."/>
            <person name="Pangilinan J."/>
            <person name="Larsson K.H."/>
            <person name="Matsuura K."/>
            <person name="Barry K."/>
            <person name="Labutti K."/>
            <person name="Kuo R."/>
            <person name="Ohm R.A."/>
            <person name="Bhattacharya S.S."/>
            <person name="Shirouzu T."/>
            <person name="Yoshinaga Y."/>
            <person name="Martin F.M."/>
            <person name="Grigoriev I.V."/>
            <person name="Hibbett D.S."/>
        </authorList>
    </citation>
    <scope>NUCLEOTIDE SEQUENCE [LARGE SCALE GENOMIC DNA]</scope>
    <source>
        <strain evidence="8 9">HHB9708</strain>
    </source>
</reference>
<proteinExistence type="inferred from homology"/>
<keyword evidence="3" id="KW-0806">Transcription termination</keyword>
<keyword evidence="3" id="KW-0805">Transcription regulation</keyword>
<dbReference type="InterPro" id="IPR036322">
    <property type="entry name" value="WD40_repeat_dom_sf"/>
</dbReference>
<feature type="repeat" description="WD" evidence="7">
    <location>
        <begin position="137"/>
        <end position="172"/>
    </location>
</feature>
<evidence type="ECO:0000256" key="6">
    <source>
        <dbReference type="ARBA" id="ARBA00023242"/>
    </source>
</evidence>
<dbReference type="PANTHER" id="PTHR19861:SF0">
    <property type="entry name" value="WD REPEAT-CONTAINING PROTEIN 82"/>
    <property type="match status" value="1"/>
</dbReference>
<dbReference type="Gene3D" id="2.130.10.10">
    <property type="entry name" value="YVTN repeat-like/Quinoprotein amine dehydrogenase"/>
    <property type="match status" value="2"/>
</dbReference>
<evidence type="ECO:0000313" key="9">
    <source>
        <dbReference type="Proteomes" id="UP000076722"/>
    </source>
</evidence>
<name>A0A164TMU1_9AGAM</name>
<dbReference type="PROSITE" id="PS50294">
    <property type="entry name" value="WD_REPEATS_REGION"/>
    <property type="match status" value="1"/>
</dbReference>
<dbReference type="InterPro" id="IPR019775">
    <property type="entry name" value="WD40_repeat_CS"/>
</dbReference>